<sequence>MYRLAATAISRGFVPRSASCALCFGSLALSSVSPVRTLSVSASLSAAQHDPSSTSAPSHESSATGRWKPMCLYHTHRMCTMLDDPVHLEKFSHSCSEEFRVDISEFVRKQHQDFDYFLVLDLEGKVEILEFPVVLVDAKTARVVDLFHRFVRPSKMSEQRINEYIEGKYGKLGVDRVWHDTAIPFEDVLQQFEAWLTQHRLWGKNLGGHMNRSAFVTCGNWDVKTKIPEQCNVAKMKLPPYFMEWINLKDIYLNFYKRRATGMMTMMRELQIPSMGSHHLGIDDAKNITRVLQRMLADGAHVQITARRNSPENVEFLFQNRIR</sequence>
<protein>
    <submittedName>
        <fullName evidence="5">Polynucleotidyl transferase ribonuclease H-like superfamily protein</fullName>
    </submittedName>
</protein>
<keyword evidence="3" id="KW-0269">Exonuclease</keyword>
<dbReference type="GO" id="GO:0016740">
    <property type="term" value="F:transferase activity"/>
    <property type="evidence" value="ECO:0007669"/>
    <property type="project" value="UniProtKB-KW"/>
</dbReference>
<dbReference type="GO" id="GO:0003676">
    <property type="term" value="F:nucleic acid binding"/>
    <property type="evidence" value="ECO:0007669"/>
    <property type="project" value="InterPro"/>
</dbReference>
<dbReference type="CDD" id="cd06133">
    <property type="entry name" value="ERI-1_3'hExo_like"/>
    <property type="match status" value="1"/>
</dbReference>
<feature type="domain" description="Exonuclease" evidence="4">
    <location>
        <begin position="116"/>
        <end position="301"/>
    </location>
</feature>
<evidence type="ECO:0000256" key="1">
    <source>
        <dbReference type="ARBA" id="ARBA00022722"/>
    </source>
</evidence>
<keyword evidence="1" id="KW-0540">Nuclease</keyword>
<keyword evidence="5" id="KW-0808">Transferase</keyword>
<dbReference type="InterPro" id="IPR047201">
    <property type="entry name" value="ERI-1_3'hExo-like"/>
</dbReference>
<dbReference type="InterPro" id="IPR036397">
    <property type="entry name" value="RNaseH_sf"/>
</dbReference>
<dbReference type="InterPro" id="IPR012337">
    <property type="entry name" value="RNaseH-like_sf"/>
</dbReference>
<dbReference type="EMBL" id="KM461349">
    <property type="protein sequence ID" value="AKM76592.1"/>
    <property type="molecule type" value="mRNA"/>
</dbReference>
<dbReference type="GO" id="GO:0000175">
    <property type="term" value="F:3'-5'-RNA exonuclease activity"/>
    <property type="evidence" value="ECO:0007669"/>
    <property type="project" value="InterPro"/>
</dbReference>
<evidence type="ECO:0000256" key="3">
    <source>
        <dbReference type="ARBA" id="ARBA00022839"/>
    </source>
</evidence>
<reference evidence="5" key="1">
    <citation type="submission" date="2014-09" db="EMBL/GenBank/DDBJ databases">
        <title>Coevolution between plastid and nuclear genomes in Geraniaceae.</title>
        <authorList>
            <person name="Zhang J."/>
            <person name="Ruhlman T.A."/>
            <person name="Sabir J."/>
            <person name="Blazier J.C."/>
            <person name="Jansen R.K."/>
        </authorList>
    </citation>
    <scope>NUCLEOTIDE SEQUENCE</scope>
</reference>
<dbReference type="SMART" id="SM00479">
    <property type="entry name" value="EXOIII"/>
    <property type="match status" value="1"/>
</dbReference>
<keyword evidence="2" id="KW-0378">Hydrolase</keyword>
<dbReference type="InterPro" id="IPR051274">
    <property type="entry name" value="3-5_Exoribonuclease"/>
</dbReference>
<dbReference type="InterPro" id="IPR013520">
    <property type="entry name" value="Ribonucl_H"/>
</dbReference>
<evidence type="ECO:0000256" key="2">
    <source>
        <dbReference type="ARBA" id="ARBA00022801"/>
    </source>
</evidence>
<organism evidence="5">
    <name type="scientific">Geranium incanum</name>
    <dbReference type="NCBI Taxonomy" id="1158081"/>
    <lineage>
        <taxon>Eukaryota</taxon>
        <taxon>Viridiplantae</taxon>
        <taxon>Streptophyta</taxon>
        <taxon>Embryophyta</taxon>
        <taxon>Tracheophyta</taxon>
        <taxon>Spermatophyta</taxon>
        <taxon>Magnoliopsida</taxon>
        <taxon>eudicotyledons</taxon>
        <taxon>Gunneridae</taxon>
        <taxon>Pentapetalae</taxon>
        <taxon>rosids</taxon>
        <taxon>malvids</taxon>
        <taxon>Geraniales</taxon>
        <taxon>Geraniaceae</taxon>
        <taxon>Geranium</taxon>
    </lineage>
</organism>
<dbReference type="FunFam" id="3.30.420.10:FF:000096">
    <property type="entry name" value="Uncharacterized exonuclease domain-containing protein At3g15140"/>
    <property type="match status" value="1"/>
</dbReference>
<dbReference type="AlphaFoldDB" id="A0A0G4AND7"/>
<dbReference type="PANTHER" id="PTHR23044:SF61">
    <property type="entry name" value="3'-5' EXORIBONUCLEASE 1-RELATED"/>
    <property type="match status" value="1"/>
</dbReference>
<dbReference type="SUPFAM" id="SSF53098">
    <property type="entry name" value="Ribonuclease H-like"/>
    <property type="match status" value="1"/>
</dbReference>
<accession>A0A0G4AND7</accession>
<evidence type="ECO:0000313" key="5">
    <source>
        <dbReference type="EMBL" id="AKM76592.1"/>
    </source>
</evidence>
<dbReference type="PANTHER" id="PTHR23044">
    <property type="entry name" value="3'-5' EXONUCLEASE ERI1-RELATED"/>
    <property type="match status" value="1"/>
</dbReference>
<name>A0A0G4AND7_9ROSI</name>
<dbReference type="Gene3D" id="3.30.420.10">
    <property type="entry name" value="Ribonuclease H-like superfamily/Ribonuclease H"/>
    <property type="match status" value="1"/>
</dbReference>
<evidence type="ECO:0000259" key="4">
    <source>
        <dbReference type="SMART" id="SM00479"/>
    </source>
</evidence>
<dbReference type="Pfam" id="PF00929">
    <property type="entry name" value="RNase_T"/>
    <property type="match status" value="1"/>
</dbReference>
<proteinExistence type="evidence at transcript level"/>